<dbReference type="InterPro" id="IPR008972">
    <property type="entry name" value="Cupredoxin"/>
</dbReference>
<dbReference type="OrthoDB" id="1839683at2759"/>
<evidence type="ECO:0000259" key="1">
    <source>
        <dbReference type="PROSITE" id="PS51485"/>
    </source>
</evidence>
<keyword evidence="3" id="KW-1185">Reference proteome</keyword>
<dbReference type="InParanoid" id="A0A2G5DSE9"/>
<feature type="domain" description="Phytocyanin" evidence="1">
    <location>
        <begin position="30"/>
        <end position="144"/>
    </location>
</feature>
<dbReference type="SUPFAM" id="SSF49503">
    <property type="entry name" value="Cupredoxins"/>
    <property type="match status" value="1"/>
</dbReference>
<accession>A0A2G5DSE9</accession>
<gene>
    <name evidence="2" type="ORF">AQUCO_01500172v1</name>
</gene>
<dbReference type="Gene3D" id="2.60.40.420">
    <property type="entry name" value="Cupredoxins - blue copper proteins"/>
    <property type="match status" value="1"/>
</dbReference>
<dbReference type="PROSITE" id="PS51485">
    <property type="entry name" value="PHYTOCYANIN"/>
    <property type="match status" value="1"/>
</dbReference>
<sequence length="148" mass="16787">MAFKCGAISYAEGALIILLSASMFAAGFAKTIVVGGTENWHFGFNYTNWAFQNSPMYLNDALVFKFEPPNNTTFPHSVYLLRDFRSFLACDLRRAKMVANVTHGGRKGFKFVMKKWQPYYFACGEGGGFHCKTGMMKFAVFPLPRYHF</sequence>
<dbReference type="AlphaFoldDB" id="A0A2G5DSE9"/>
<reference evidence="2 3" key="1">
    <citation type="submission" date="2017-09" db="EMBL/GenBank/DDBJ databases">
        <title>WGS assembly of Aquilegia coerulea Goldsmith.</title>
        <authorList>
            <person name="Hodges S."/>
            <person name="Kramer E."/>
            <person name="Nordborg M."/>
            <person name="Tomkins J."/>
            <person name="Borevitz J."/>
            <person name="Derieg N."/>
            <person name="Yan J."/>
            <person name="Mihaltcheva S."/>
            <person name="Hayes R.D."/>
            <person name="Rokhsar D."/>
        </authorList>
    </citation>
    <scope>NUCLEOTIDE SEQUENCE [LARGE SCALE GENOMIC DNA]</scope>
    <source>
        <strain evidence="3">cv. Goldsmith</strain>
    </source>
</reference>
<evidence type="ECO:0000313" key="2">
    <source>
        <dbReference type="EMBL" id="PIA46443.1"/>
    </source>
</evidence>
<protein>
    <recommendedName>
        <fullName evidence="1">Phytocyanin domain-containing protein</fullName>
    </recommendedName>
</protein>
<dbReference type="EMBL" id="KZ305032">
    <property type="protein sequence ID" value="PIA46443.1"/>
    <property type="molecule type" value="Genomic_DNA"/>
</dbReference>
<proteinExistence type="predicted"/>
<dbReference type="PANTHER" id="PTHR34052:SF1">
    <property type="entry name" value="OS06G0216700 PROTEIN"/>
    <property type="match status" value="1"/>
</dbReference>
<name>A0A2G5DSE9_AQUCA</name>
<dbReference type="InterPro" id="IPR003245">
    <property type="entry name" value="Phytocyanin_dom"/>
</dbReference>
<dbReference type="GO" id="GO:0009055">
    <property type="term" value="F:electron transfer activity"/>
    <property type="evidence" value="ECO:0007669"/>
    <property type="project" value="InterPro"/>
</dbReference>
<dbReference type="STRING" id="218851.A0A2G5DSE9"/>
<dbReference type="Proteomes" id="UP000230069">
    <property type="component" value="Unassembled WGS sequence"/>
</dbReference>
<evidence type="ECO:0000313" key="3">
    <source>
        <dbReference type="Proteomes" id="UP000230069"/>
    </source>
</evidence>
<organism evidence="2 3">
    <name type="scientific">Aquilegia coerulea</name>
    <name type="common">Rocky mountain columbine</name>
    <dbReference type="NCBI Taxonomy" id="218851"/>
    <lineage>
        <taxon>Eukaryota</taxon>
        <taxon>Viridiplantae</taxon>
        <taxon>Streptophyta</taxon>
        <taxon>Embryophyta</taxon>
        <taxon>Tracheophyta</taxon>
        <taxon>Spermatophyta</taxon>
        <taxon>Magnoliopsida</taxon>
        <taxon>Ranunculales</taxon>
        <taxon>Ranunculaceae</taxon>
        <taxon>Thalictroideae</taxon>
        <taxon>Aquilegia</taxon>
    </lineage>
</organism>
<dbReference type="PANTHER" id="PTHR34052">
    <property type="entry name" value="GLYCINE-RICH PROTEIN-LIKE"/>
    <property type="match status" value="1"/>
</dbReference>